<gene>
    <name evidence="2" type="ORF">PIBRA_LOCUS12272</name>
</gene>
<reference evidence="2" key="1">
    <citation type="submission" date="2022-05" db="EMBL/GenBank/DDBJ databases">
        <authorList>
            <person name="Okamura Y."/>
        </authorList>
    </citation>
    <scope>NUCLEOTIDE SEQUENCE</scope>
</reference>
<sequence length="215" mass="24974">MEFGMTQEESYTDRRKLFKNIWDTAMTLEDKDANEVVSKPKVIKTLRLDEVDRCLVGKKKKQRLKNLRAVCNKLLDFCDRQDADDLFYEQMVAEGKKDPSQQPDPNTVVKKPKAKPKRKVIKAKSVFYRVTHPPAPKATTSERQDFSGNKNILSYNNFENNDVQRCKDIRGNKQGTFPTYILPGEARYKYVTINRPIPKPKPSKKLLPMHTINIR</sequence>
<dbReference type="OrthoDB" id="7474578at2759"/>
<feature type="region of interest" description="Disordered" evidence="1">
    <location>
        <begin position="94"/>
        <end position="113"/>
    </location>
</feature>
<accession>A0A9P0TRJ2</accession>
<dbReference type="Proteomes" id="UP001152562">
    <property type="component" value="Unassembled WGS sequence"/>
</dbReference>
<organism evidence="2 3">
    <name type="scientific">Pieris brassicae</name>
    <name type="common">White butterfly</name>
    <name type="synonym">Large white butterfly</name>
    <dbReference type="NCBI Taxonomy" id="7116"/>
    <lineage>
        <taxon>Eukaryota</taxon>
        <taxon>Metazoa</taxon>
        <taxon>Ecdysozoa</taxon>
        <taxon>Arthropoda</taxon>
        <taxon>Hexapoda</taxon>
        <taxon>Insecta</taxon>
        <taxon>Pterygota</taxon>
        <taxon>Neoptera</taxon>
        <taxon>Endopterygota</taxon>
        <taxon>Lepidoptera</taxon>
        <taxon>Glossata</taxon>
        <taxon>Ditrysia</taxon>
        <taxon>Papilionoidea</taxon>
        <taxon>Pieridae</taxon>
        <taxon>Pierinae</taxon>
        <taxon>Pieris</taxon>
    </lineage>
</organism>
<evidence type="ECO:0000313" key="2">
    <source>
        <dbReference type="EMBL" id="CAH4036480.1"/>
    </source>
</evidence>
<dbReference type="EMBL" id="CALOZG010000075">
    <property type="protein sequence ID" value="CAH4036480.1"/>
    <property type="molecule type" value="Genomic_DNA"/>
</dbReference>
<proteinExistence type="predicted"/>
<evidence type="ECO:0000256" key="1">
    <source>
        <dbReference type="SAM" id="MobiDB-lite"/>
    </source>
</evidence>
<comment type="caution">
    <text evidence="2">The sequence shown here is derived from an EMBL/GenBank/DDBJ whole genome shotgun (WGS) entry which is preliminary data.</text>
</comment>
<dbReference type="AlphaFoldDB" id="A0A9P0TRJ2"/>
<keyword evidence="3" id="KW-1185">Reference proteome</keyword>
<protein>
    <submittedName>
        <fullName evidence="2">Uncharacterized protein</fullName>
    </submittedName>
</protein>
<name>A0A9P0TRJ2_PIEBR</name>
<evidence type="ECO:0000313" key="3">
    <source>
        <dbReference type="Proteomes" id="UP001152562"/>
    </source>
</evidence>